<feature type="domain" description="CheW-like" evidence="1">
    <location>
        <begin position="20"/>
        <end position="156"/>
    </location>
</feature>
<proteinExistence type="predicted"/>
<accession>A0A9X1BN45</accession>
<organism evidence="2 3">
    <name type="scientific">Aquariibacter lacus</name>
    <dbReference type="NCBI Taxonomy" id="2801332"/>
    <lineage>
        <taxon>Bacteria</taxon>
        <taxon>Pseudomonadati</taxon>
        <taxon>Pseudomonadota</taxon>
        <taxon>Betaproteobacteria</taxon>
        <taxon>Burkholderiales</taxon>
        <taxon>Sphaerotilaceae</taxon>
        <taxon>Aquariibacter</taxon>
    </lineage>
</organism>
<dbReference type="SUPFAM" id="SSF50341">
    <property type="entry name" value="CheW-like"/>
    <property type="match status" value="1"/>
</dbReference>
<dbReference type="Proteomes" id="UP000643207">
    <property type="component" value="Unassembled WGS sequence"/>
</dbReference>
<evidence type="ECO:0000313" key="2">
    <source>
        <dbReference type="EMBL" id="MBL0719192.1"/>
    </source>
</evidence>
<dbReference type="InterPro" id="IPR002545">
    <property type="entry name" value="CheW-lke_dom"/>
</dbReference>
<evidence type="ECO:0000259" key="1">
    <source>
        <dbReference type="Pfam" id="PF01584"/>
    </source>
</evidence>
<keyword evidence="3" id="KW-1185">Reference proteome</keyword>
<protein>
    <submittedName>
        <fullName evidence="2">Chemotaxis protein CheW</fullName>
    </submittedName>
</protein>
<dbReference type="Pfam" id="PF01584">
    <property type="entry name" value="CheW"/>
    <property type="match status" value="1"/>
</dbReference>
<reference evidence="2 3" key="1">
    <citation type="submission" date="2021-01" db="EMBL/GenBank/DDBJ databases">
        <title>Piscinibacter sp. Jin2 Genome sequencing and assembly.</title>
        <authorList>
            <person name="Kim I."/>
        </authorList>
    </citation>
    <scope>NUCLEOTIDE SEQUENCE [LARGE SCALE GENOMIC DNA]</scope>
    <source>
        <strain evidence="2 3">Jin2</strain>
    </source>
</reference>
<dbReference type="AlphaFoldDB" id="A0A9X1BN45"/>
<comment type="caution">
    <text evidence="2">The sequence shown here is derived from an EMBL/GenBank/DDBJ whole genome shotgun (WGS) entry which is preliminary data.</text>
</comment>
<dbReference type="GO" id="GO:0006935">
    <property type="term" value="P:chemotaxis"/>
    <property type="evidence" value="ECO:0007669"/>
    <property type="project" value="InterPro"/>
</dbReference>
<sequence length="164" mass="17292">MSGSPPSDAVPNPVDAPCWLAVEAGGHGLLLPVEQVTAVHRWQAPQPLPWGLATAWLGLVELDGQACLGLDLGAWLGGPPLAGRVAEPVWLSLRAAGSDARCAWALDRVAGLRSAPELPLAAQAAPGPWPPFAGPCHRDAQGRGWQVIWPERMLTDPRYLEIAA</sequence>
<dbReference type="InterPro" id="IPR036061">
    <property type="entry name" value="CheW-like_dom_sf"/>
</dbReference>
<dbReference type="EMBL" id="JAERRA010000001">
    <property type="protein sequence ID" value="MBL0719192.1"/>
    <property type="molecule type" value="Genomic_DNA"/>
</dbReference>
<dbReference type="GO" id="GO:0007165">
    <property type="term" value="P:signal transduction"/>
    <property type="evidence" value="ECO:0007669"/>
    <property type="project" value="InterPro"/>
</dbReference>
<dbReference type="RefSeq" id="WP_201824410.1">
    <property type="nucleotide sequence ID" value="NZ_JAERRA010000001.1"/>
</dbReference>
<evidence type="ECO:0000313" key="3">
    <source>
        <dbReference type="Proteomes" id="UP000643207"/>
    </source>
</evidence>
<name>A0A9X1BN45_9BURK</name>
<gene>
    <name evidence="2" type="ORF">JI742_04745</name>
</gene>